<keyword evidence="1" id="KW-1133">Transmembrane helix</keyword>
<dbReference type="InterPro" id="IPR039672">
    <property type="entry name" value="MFS_2"/>
</dbReference>
<dbReference type="AlphaFoldDB" id="A0A6L5X4J2"/>
<proteinExistence type="predicted"/>
<protein>
    <submittedName>
        <fullName evidence="2">Sodium:solute symporter</fullName>
    </submittedName>
</protein>
<accession>A0A6L5X4J2</accession>
<feature type="transmembrane region" description="Helical" evidence="1">
    <location>
        <begin position="417"/>
        <end position="438"/>
    </location>
</feature>
<dbReference type="RefSeq" id="WP_154526002.1">
    <property type="nucleotide sequence ID" value="NZ_VULZ01000010.1"/>
</dbReference>
<feature type="transmembrane region" description="Helical" evidence="1">
    <location>
        <begin position="101"/>
        <end position="119"/>
    </location>
</feature>
<feature type="transmembrane region" description="Helical" evidence="1">
    <location>
        <begin position="285"/>
        <end position="302"/>
    </location>
</feature>
<dbReference type="Proteomes" id="UP000481852">
    <property type="component" value="Unassembled WGS sequence"/>
</dbReference>
<feature type="transmembrane region" description="Helical" evidence="1">
    <location>
        <begin position="9"/>
        <end position="34"/>
    </location>
</feature>
<feature type="transmembrane region" description="Helical" evidence="1">
    <location>
        <begin position="165"/>
        <end position="185"/>
    </location>
</feature>
<organism evidence="2 3">
    <name type="scientific">Porcincola intestinalis</name>
    <dbReference type="NCBI Taxonomy" id="2606632"/>
    <lineage>
        <taxon>Bacteria</taxon>
        <taxon>Bacillati</taxon>
        <taxon>Bacillota</taxon>
        <taxon>Clostridia</taxon>
        <taxon>Lachnospirales</taxon>
        <taxon>Lachnospiraceae</taxon>
        <taxon>Porcincola</taxon>
    </lineage>
</organism>
<feature type="transmembrane region" description="Helical" evidence="1">
    <location>
        <begin position="125"/>
        <end position="144"/>
    </location>
</feature>
<dbReference type="Gene3D" id="1.20.1250.20">
    <property type="entry name" value="MFS general substrate transporter like domains"/>
    <property type="match status" value="2"/>
</dbReference>
<feature type="transmembrane region" description="Helical" evidence="1">
    <location>
        <begin position="314"/>
        <end position="336"/>
    </location>
</feature>
<evidence type="ECO:0000313" key="2">
    <source>
        <dbReference type="EMBL" id="MSS15299.1"/>
    </source>
</evidence>
<dbReference type="Pfam" id="PF13347">
    <property type="entry name" value="MFS_2"/>
    <property type="match status" value="1"/>
</dbReference>
<dbReference type="GO" id="GO:0015293">
    <property type="term" value="F:symporter activity"/>
    <property type="evidence" value="ECO:0007669"/>
    <property type="project" value="InterPro"/>
</dbReference>
<comment type="caution">
    <text evidence="2">The sequence shown here is derived from an EMBL/GenBank/DDBJ whole genome shotgun (WGS) entry which is preliminary data.</text>
</comment>
<dbReference type="InterPro" id="IPR036259">
    <property type="entry name" value="MFS_trans_sf"/>
</dbReference>
<dbReference type="SUPFAM" id="SSF103473">
    <property type="entry name" value="MFS general substrate transporter"/>
    <property type="match status" value="1"/>
</dbReference>
<gene>
    <name evidence="2" type="ORF">FYJ35_09670</name>
</gene>
<evidence type="ECO:0000256" key="1">
    <source>
        <dbReference type="SAM" id="Phobius"/>
    </source>
</evidence>
<keyword evidence="3" id="KW-1185">Reference proteome</keyword>
<feature type="transmembrane region" description="Helical" evidence="1">
    <location>
        <begin position="54"/>
        <end position="80"/>
    </location>
</feature>
<dbReference type="PANTHER" id="PTHR11328:SF24">
    <property type="entry name" value="MAJOR FACILITATOR SUPERFAMILY (MFS) PROFILE DOMAIN-CONTAINING PROTEIN"/>
    <property type="match status" value="1"/>
</dbReference>
<dbReference type="PANTHER" id="PTHR11328">
    <property type="entry name" value="MAJOR FACILITATOR SUPERFAMILY DOMAIN-CONTAINING PROTEIN"/>
    <property type="match status" value="1"/>
</dbReference>
<evidence type="ECO:0000313" key="3">
    <source>
        <dbReference type="Proteomes" id="UP000481852"/>
    </source>
</evidence>
<feature type="transmembrane region" description="Helical" evidence="1">
    <location>
        <begin position="342"/>
        <end position="362"/>
    </location>
</feature>
<feature type="transmembrane region" description="Helical" evidence="1">
    <location>
        <begin position="197"/>
        <end position="220"/>
    </location>
</feature>
<keyword evidence="1" id="KW-0812">Transmembrane</keyword>
<feature type="transmembrane region" description="Helical" evidence="1">
    <location>
        <begin position="250"/>
        <end position="273"/>
    </location>
</feature>
<keyword evidence="1" id="KW-0472">Membrane</keyword>
<name>A0A6L5X4J2_9FIRM</name>
<feature type="transmembrane region" description="Helical" evidence="1">
    <location>
        <begin position="392"/>
        <end position="411"/>
    </location>
</feature>
<sequence>MKKLTSKVIWLFAIGQLGWSILSALVTNWIITFYEPDTEMLKAGQTLFLPQGRIILGVFTILGGIYALGRVFDAVTDPWIANLSDRSRNPKGRRLPFMRRAALPLAVVTVLVYCAPVNGQSSVNGVWVLAMMLLFYLFMTLYCTPYNALIAELPKNQEELTRLSTTISFTFIFGSALGYACPFIWGALTPALGRVLAIRVTFTVLAVIAFVCLLVPTFTIREQDYVEIKPVSGNAFQSLAKTFKNRDFRIFVGSDVCYWVAVTMFQSGLNFFVTSLMKLPETMNTVLYIGMTLISVALYMAVGKLSRKITKKKMIVWAFIEFSVVYLITAVSTGQAGTNKGMAFGILVMVIAAPSMAILGILPQTVVADIARSDEITTGENHDGMFFAARTFAMKMGQSLAALLFTSFATIGRSAGTGYRIAAVSSTVLCLLAAVLMSRYDEKKVMAKLQKAER</sequence>
<dbReference type="GO" id="GO:0005886">
    <property type="term" value="C:plasma membrane"/>
    <property type="evidence" value="ECO:0007669"/>
    <property type="project" value="TreeGrafter"/>
</dbReference>
<dbReference type="EMBL" id="VULZ01000010">
    <property type="protein sequence ID" value="MSS15299.1"/>
    <property type="molecule type" value="Genomic_DNA"/>
</dbReference>
<dbReference type="GO" id="GO:0008643">
    <property type="term" value="P:carbohydrate transport"/>
    <property type="evidence" value="ECO:0007669"/>
    <property type="project" value="InterPro"/>
</dbReference>
<reference evidence="2 3" key="1">
    <citation type="submission" date="2019-08" db="EMBL/GenBank/DDBJ databases">
        <title>In-depth cultivation of the pig gut microbiome towards novel bacterial diversity and tailored functional studies.</title>
        <authorList>
            <person name="Wylensek D."/>
            <person name="Hitch T.C.A."/>
            <person name="Clavel T."/>
        </authorList>
    </citation>
    <scope>NUCLEOTIDE SEQUENCE [LARGE SCALE GENOMIC DNA]</scope>
    <source>
        <strain evidence="2 3">Oil+RF-744-WCA-WT-11</strain>
    </source>
</reference>